<sequence>MRKYLKQRFHKPDSGPELEPEFNPRPRWPRAWPLNDGCARPEIQTQQQCPLFAKLSAEIRVLLYRAALTDPSRFLHICRNRVELEPTRPAAHFWCIDMDSPYPTWQHKCYGESLELRLTQTAFCRRSITETNDKMLSLLLACRSIYSEALPILYQGNRFHFRGAPSLLAFRSSLSTMQWHAIRHIHISTVYTPEAVDVVQDRRWPPESPDKWKRMCEHLLELPKLETLSLDLILQVGPFNCPSNMLDRMVRGGLEPLSNVRAKTLEIELNVEPEKIRELLGDVKFEITVRERPYNVALYKERTQMTI</sequence>
<protein>
    <recommendedName>
        <fullName evidence="2">DUF7730 domain-containing protein</fullName>
    </recommendedName>
</protein>
<accession>A0A6G1IC51</accession>
<gene>
    <name evidence="3" type="ORF">K458DRAFT_197252</name>
</gene>
<feature type="domain" description="DUF7730" evidence="2">
    <location>
        <begin position="45"/>
        <end position="238"/>
    </location>
</feature>
<keyword evidence="4" id="KW-1185">Reference proteome</keyword>
<dbReference type="AlphaFoldDB" id="A0A6G1IC51"/>
<dbReference type="Proteomes" id="UP000799291">
    <property type="component" value="Unassembled WGS sequence"/>
</dbReference>
<reference evidence="3" key="1">
    <citation type="journal article" date="2020" name="Stud. Mycol.">
        <title>101 Dothideomycetes genomes: a test case for predicting lifestyles and emergence of pathogens.</title>
        <authorList>
            <person name="Haridas S."/>
            <person name="Albert R."/>
            <person name="Binder M."/>
            <person name="Bloem J."/>
            <person name="Labutti K."/>
            <person name="Salamov A."/>
            <person name="Andreopoulos B."/>
            <person name="Baker S."/>
            <person name="Barry K."/>
            <person name="Bills G."/>
            <person name="Bluhm B."/>
            <person name="Cannon C."/>
            <person name="Castanera R."/>
            <person name="Culley D."/>
            <person name="Daum C."/>
            <person name="Ezra D."/>
            <person name="Gonzalez J."/>
            <person name="Henrissat B."/>
            <person name="Kuo A."/>
            <person name="Liang C."/>
            <person name="Lipzen A."/>
            <person name="Lutzoni F."/>
            <person name="Magnuson J."/>
            <person name="Mondo S."/>
            <person name="Nolan M."/>
            <person name="Ohm R."/>
            <person name="Pangilinan J."/>
            <person name="Park H.-J."/>
            <person name="Ramirez L."/>
            <person name="Alfaro M."/>
            <person name="Sun H."/>
            <person name="Tritt A."/>
            <person name="Yoshinaga Y."/>
            <person name="Zwiers L.-H."/>
            <person name="Turgeon B."/>
            <person name="Goodwin S."/>
            <person name="Spatafora J."/>
            <person name="Crous P."/>
            <person name="Grigoriev I."/>
        </authorList>
    </citation>
    <scope>NUCLEOTIDE SEQUENCE</scope>
    <source>
        <strain evidence="3">CBS 122367</strain>
    </source>
</reference>
<dbReference type="PANTHER" id="PTHR38790:SF4">
    <property type="entry name" value="2EXR DOMAIN-CONTAINING PROTEIN"/>
    <property type="match status" value="1"/>
</dbReference>
<dbReference type="InterPro" id="IPR056632">
    <property type="entry name" value="DUF7730"/>
</dbReference>
<dbReference type="EMBL" id="MU005647">
    <property type="protein sequence ID" value="KAF2675794.1"/>
    <property type="molecule type" value="Genomic_DNA"/>
</dbReference>
<dbReference type="PANTHER" id="PTHR38790">
    <property type="entry name" value="2EXR DOMAIN-CONTAINING PROTEIN-RELATED"/>
    <property type="match status" value="1"/>
</dbReference>
<evidence type="ECO:0000256" key="1">
    <source>
        <dbReference type="SAM" id="MobiDB-lite"/>
    </source>
</evidence>
<dbReference type="Pfam" id="PF24864">
    <property type="entry name" value="DUF7730"/>
    <property type="match status" value="1"/>
</dbReference>
<evidence type="ECO:0000259" key="2">
    <source>
        <dbReference type="Pfam" id="PF24864"/>
    </source>
</evidence>
<proteinExistence type="predicted"/>
<feature type="region of interest" description="Disordered" evidence="1">
    <location>
        <begin position="1"/>
        <end position="24"/>
    </location>
</feature>
<dbReference type="OrthoDB" id="4757095at2759"/>
<name>A0A6G1IC51_9PLEO</name>
<evidence type="ECO:0000313" key="4">
    <source>
        <dbReference type="Proteomes" id="UP000799291"/>
    </source>
</evidence>
<evidence type="ECO:0000313" key="3">
    <source>
        <dbReference type="EMBL" id="KAF2675794.1"/>
    </source>
</evidence>
<organism evidence="3 4">
    <name type="scientific">Lentithecium fluviatile CBS 122367</name>
    <dbReference type="NCBI Taxonomy" id="1168545"/>
    <lineage>
        <taxon>Eukaryota</taxon>
        <taxon>Fungi</taxon>
        <taxon>Dikarya</taxon>
        <taxon>Ascomycota</taxon>
        <taxon>Pezizomycotina</taxon>
        <taxon>Dothideomycetes</taxon>
        <taxon>Pleosporomycetidae</taxon>
        <taxon>Pleosporales</taxon>
        <taxon>Massarineae</taxon>
        <taxon>Lentitheciaceae</taxon>
        <taxon>Lentithecium</taxon>
    </lineage>
</organism>